<reference evidence="2" key="1">
    <citation type="submission" date="2021-01" db="UniProtKB">
        <authorList>
            <consortium name="EnsemblMetazoa"/>
        </authorList>
    </citation>
    <scope>IDENTIFICATION</scope>
</reference>
<feature type="compositionally biased region" description="Polar residues" evidence="1">
    <location>
        <begin position="228"/>
        <end position="241"/>
    </location>
</feature>
<feature type="compositionally biased region" description="Polar residues" evidence="1">
    <location>
        <begin position="191"/>
        <end position="203"/>
    </location>
</feature>
<proteinExistence type="predicted"/>
<keyword evidence="3" id="KW-1185">Reference proteome</keyword>
<organism evidence="2 3">
    <name type="scientific">Nasonia vitripennis</name>
    <name type="common">Parasitic wasp</name>
    <dbReference type="NCBI Taxonomy" id="7425"/>
    <lineage>
        <taxon>Eukaryota</taxon>
        <taxon>Metazoa</taxon>
        <taxon>Ecdysozoa</taxon>
        <taxon>Arthropoda</taxon>
        <taxon>Hexapoda</taxon>
        <taxon>Insecta</taxon>
        <taxon>Pterygota</taxon>
        <taxon>Neoptera</taxon>
        <taxon>Endopterygota</taxon>
        <taxon>Hymenoptera</taxon>
        <taxon>Apocrita</taxon>
        <taxon>Proctotrupomorpha</taxon>
        <taxon>Chalcidoidea</taxon>
        <taxon>Pteromalidae</taxon>
        <taxon>Pteromalinae</taxon>
        <taxon>Nasonia</taxon>
    </lineage>
</organism>
<dbReference type="OrthoDB" id="7700214at2759"/>
<dbReference type="EnsemblMetazoa" id="XM_031931141">
    <property type="protein sequence ID" value="XP_031787001"/>
    <property type="gene ID" value="LOC116417567"/>
</dbReference>
<feature type="region of interest" description="Disordered" evidence="1">
    <location>
        <begin position="191"/>
        <end position="241"/>
    </location>
</feature>
<dbReference type="InParanoid" id="A0A7M7QHT0"/>
<evidence type="ECO:0000256" key="1">
    <source>
        <dbReference type="SAM" id="MobiDB-lite"/>
    </source>
</evidence>
<evidence type="ECO:0000313" key="2">
    <source>
        <dbReference type="EnsemblMetazoa" id="XP_031787001"/>
    </source>
</evidence>
<protein>
    <submittedName>
        <fullName evidence="2">Uncharacterized protein</fullName>
    </submittedName>
</protein>
<dbReference type="Proteomes" id="UP000002358">
    <property type="component" value="Chromosome 5"/>
</dbReference>
<sequence length="276" mass="30574">MDSPSPNAIASAPETSVDVPLPARSALPHQEAGNNNKLPERAVSPALLKSRLELIAKNRRKDGSASNSNSDVEEDAEEQWAGRKSRSNSDVSWQRSHLLTRAWLQGKGQQAYHSFSSSLHRTEAKQPGLASIIYQQQQQQQQGINNELVIPRIAIINASNFESNASSVHLYGEEAKKEQYLDTWYTSTRTRSLSEAGSSQGRSATVEEEKEEEQAEKEVASEEKVADSKNTTRSNSIQSQEANVSLKLKAYNKVTERCKKNIVGKKSRCEKCCVIS</sequence>
<feature type="compositionally biased region" description="Basic and acidic residues" evidence="1">
    <location>
        <begin position="216"/>
        <end position="227"/>
    </location>
</feature>
<evidence type="ECO:0000313" key="3">
    <source>
        <dbReference type="Proteomes" id="UP000002358"/>
    </source>
</evidence>
<feature type="region of interest" description="Disordered" evidence="1">
    <location>
        <begin position="1"/>
        <end position="44"/>
    </location>
</feature>
<dbReference type="GeneID" id="116417567"/>
<dbReference type="RefSeq" id="XP_031787001.1">
    <property type="nucleotide sequence ID" value="XM_031931141.1"/>
</dbReference>
<feature type="compositionally biased region" description="Acidic residues" evidence="1">
    <location>
        <begin position="206"/>
        <end position="215"/>
    </location>
</feature>
<feature type="region of interest" description="Disordered" evidence="1">
    <location>
        <begin position="58"/>
        <end position="88"/>
    </location>
</feature>
<dbReference type="AlphaFoldDB" id="A0A7M7QHT0"/>
<name>A0A7M7QHT0_NASVI</name>
<dbReference type="KEGG" id="nvi:116417567"/>
<accession>A0A7M7QHT0</accession>